<dbReference type="PANTHER" id="PTHR36435">
    <property type="entry name" value="SLR1288 PROTEIN"/>
    <property type="match status" value="1"/>
</dbReference>
<keyword evidence="1" id="KW-1133">Transmembrane helix</keyword>
<comment type="caution">
    <text evidence="3">The sequence shown here is derived from an EMBL/GenBank/DDBJ whole genome shotgun (WGS) entry which is preliminary data.</text>
</comment>
<accession>A0ABW1V9E7</accession>
<dbReference type="InterPro" id="IPR052710">
    <property type="entry name" value="CAAX_protease"/>
</dbReference>
<keyword evidence="1" id="KW-0812">Transmembrane</keyword>
<dbReference type="EMBL" id="JBHSTE010000005">
    <property type="protein sequence ID" value="MFC6334100.1"/>
    <property type="molecule type" value="Genomic_DNA"/>
</dbReference>
<gene>
    <name evidence="3" type="ORF">ACFP56_15840</name>
</gene>
<evidence type="ECO:0000259" key="2">
    <source>
        <dbReference type="Pfam" id="PF02517"/>
    </source>
</evidence>
<feature type="domain" description="CAAX prenyl protease 2/Lysostaphin resistance protein A-like" evidence="2">
    <location>
        <begin position="96"/>
        <end position="184"/>
    </location>
</feature>
<feature type="transmembrane region" description="Helical" evidence="1">
    <location>
        <begin position="51"/>
        <end position="71"/>
    </location>
</feature>
<proteinExistence type="predicted"/>
<dbReference type="InterPro" id="IPR003675">
    <property type="entry name" value="Rce1/LyrA-like_dom"/>
</dbReference>
<dbReference type="GO" id="GO:0016787">
    <property type="term" value="F:hydrolase activity"/>
    <property type="evidence" value="ECO:0007669"/>
    <property type="project" value="UniProtKB-KW"/>
</dbReference>
<feature type="transmembrane region" description="Helical" evidence="1">
    <location>
        <begin position="151"/>
        <end position="167"/>
    </location>
</feature>
<evidence type="ECO:0000313" key="3">
    <source>
        <dbReference type="EMBL" id="MFC6334100.1"/>
    </source>
</evidence>
<keyword evidence="1" id="KW-0472">Membrane</keyword>
<keyword evidence="3" id="KW-0378">Hydrolase</keyword>
<name>A0ABW1V9E7_9BACL</name>
<dbReference type="Pfam" id="PF02517">
    <property type="entry name" value="Rce1-like"/>
    <property type="match status" value="1"/>
</dbReference>
<protein>
    <submittedName>
        <fullName evidence="3">CPBP family intramembrane glutamic endopeptidase</fullName>
        <ecNumber evidence="3">3.4.-.-</ecNumber>
    </submittedName>
</protein>
<feature type="transmembrane region" description="Helical" evidence="1">
    <location>
        <begin position="111"/>
        <end position="139"/>
    </location>
</feature>
<dbReference type="RefSeq" id="WP_379236276.1">
    <property type="nucleotide sequence ID" value="NZ_JBHSTE010000005.1"/>
</dbReference>
<evidence type="ECO:0000256" key="1">
    <source>
        <dbReference type="SAM" id="Phobius"/>
    </source>
</evidence>
<dbReference type="PANTHER" id="PTHR36435:SF1">
    <property type="entry name" value="CAAX AMINO TERMINAL PROTEASE FAMILY PROTEIN"/>
    <property type="match status" value="1"/>
</dbReference>
<feature type="transmembrane region" description="Helical" evidence="1">
    <location>
        <begin position="12"/>
        <end position="31"/>
    </location>
</feature>
<reference evidence="4" key="1">
    <citation type="journal article" date="2019" name="Int. J. Syst. Evol. Microbiol.">
        <title>The Global Catalogue of Microorganisms (GCM) 10K type strain sequencing project: providing services to taxonomists for standard genome sequencing and annotation.</title>
        <authorList>
            <consortium name="The Broad Institute Genomics Platform"/>
            <consortium name="The Broad Institute Genome Sequencing Center for Infectious Disease"/>
            <person name="Wu L."/>
            <person name="Ma J."/>
        </authorList>
    </citation>
    <scope>NUCLEOTIDE SEQUENCE [LARGE SCALE GENOMIC DNA]</scope>
    <source>
        <strain evidence="4">PCU 280</strain>
    </source>
</reference>
<feature type="transmembrane region" description="Helical" evidence="1">
    <location>
        <begin position="173"/>
        <end position="190"/>
    </location>
</feature>
<organism evidence="3 4">
    <name type="scientific">Paenibacillus septentrionalis</name>
    <dbReference type="NCBI Taxonomy" id="429342"/>
    <lineage>
        <taxon>Bacteria</taxon>
        <taxon>Bacillati</taxon>
        <taxon>Bacillota</taxon>
        <taxon>Bacilli</taxon>
        <taxon>Bacillales</taxon>
        <taxon>Paenibacillaceae</taxon>
        <taxon>Paenibacillus</taxon>
    </lineage>
</organism>
<dbReference type="Proteomes" id="UP001596233">
    <property type="component" value="Unassembled WGS sequence"/>
</dbReference>
<dbReference type="EC" id="3.4.-.-" evidence="3"/>
<sequence length="200" mass="22015">MESPPLSSKILALSSLILVVLSAIILYLWQQGEMMDFLAGLFSLEKIVQDVGYGVIGSIVLLLILLGFIALRKTNLPNTKGVNDLVHLLQSSSSSLYVISIVAVIGEELFFRGVLLLLLSGFMPSWLAVVLISLVFIALHYKGQYEGQPYLLIYLFIMSLLTGFLTIEQGTLWSALIIHCVSNLASSICIRKNIIKIEQA</sequence>
<evidence type="ECO:0000313" key="4">
    <source>
        <dbReference type="Proteomes" id="UP001596233"/>
    </source>
</evidence>
<keyword evidence="4" id="KW-1185">Reference proteome</keyword>
<feature type="transmembrane region" description="Helical" evidence="1">
    <location>
        <begin position="83"/>
        <end position="105"/>
    </location>
</feature>